<evidence type="ECO:0008006" key="4">
    <source>
        <dbReference type="Google" id="ProtNLM"/>
    </source>
</evidence>
<evidence type="ECO:0000313" key="2">
    <source>
        <dbReference type="EMBL" id="MDG9699271.1"/>
    </source>
</evidence>
<evidence type="ECO:0000313" key="3">
    <source>
        <dbReference type="Proteomes" id="UP001237156"/>
    </source>
</evidence>
<gene>
    <name evidence="2" type="ORF">QB898_05960</name>
</gene>
<keyword evidence="3" id="KW-1185">Reference proteome</keyword>
<name>A0AAW6RKY9_9BURK</name>
<reference evidence="2 3" key="1">
    <citation type="submission" date="2023-04" db="EMBL/GenBank/DDBJ databases">
        <title>Ottowia paracancer sp. nov., isolated from human stomach.</title>
        <authorList>
            <person name="Song Y."/>
        </authorList>
    </citation>
    <scope>NUCLEOTIDE SEQUENCE [LARGE SCALE GENOMIC DNA]</scope>
    <source>
        <strain evidence="2 3">10c7w1</strain>
    </source>
</reference>
<organism evidence="2 3">
    <name type="scientific">Ottowia cancrivicina</name>
    <dbReference type="NCBI Taxonomy" id="3040346"/>
    <lineage>
        <taxon>Bacteria</taxon>
        <taxon>Pseudomonadati</taxon>
        <taxon>Pseudomonadota</taxon>
        <taxon>Betaproteobacteria</taxon>
        <taxon>Burkholderiales</taxon>
        <taxon>Comamonadaceae</taxon>
        <taxon>Ottowia</taxon>
    </lineage>
</organism>
<comment type="caution">
    <text evidence="2">The sequence shown here is derived from an EMBL/GenBank/DDBJ whole genome shotgun (WGS) entry which is preliminary data.</text>
</comment>
<proteinExistence type="predicted"/>
<protein>
    <recommendedName>
        <fullName evidence="4">DUF559 domain-containing protein</fullName>
    </recommendedName>
</protein>
<dbReference type="EMBL" id="JARVII010000009">
    <property type="protein sequence ID" value="MDG9699271.1"/>
    <property type="molecule type" value="Genomic_DNA"/>
</dbReference>
<accession>A0AAW6RKY9</accession>
<dbReference type="RefSeq" id="WP_279524206.1">
    <property type="nucleotide sequence ID" value="NZ_JARVII010000009.1"/>
</dbReference>
<dbReference type="AlphaFoldDB" id="A0AAW6RKY9"/>
<dbReference type="Gene3D" id="3.40.960.10">
    <property type="entry name" value="VSR Endonuclease"/>
    <property type="match status" value="1"/>
</dbReference>
<feature type="region of interest" description="Disordered" evidence="1">
    <location>
        <begin position="66"/>
        <end position="85"/>
    </location>
</feature>
<sequence>MTAKPGMALCQSLLEAARLPAGQQLGYRLDVQWVFRQRLLDWLQEQGVPLEGRWFDSTRLKYGAAQTWPGNMAPPPPSDSWGSSYEPDPVKSNRYVDRDYSYTAVRWSEFYQNARDQQVGSFDPALYVDADAPLQIGNFAAVVARPPGGHVCSLPAPLGYHTRFEAAYNKASSVQGWLGVCLMPQQLPADFVEAVRALPKITAPCARPVMYIYGYSKFMLYYGKPDDDEQELRQRMGFAPKGKPVSEEILYRNIAQIFEGESIKRRYRPPEMQGLELDIFLPGRRLAFEYQGQQHFREVKHWHGAEGFQAQQRRDARKRSLCKKLGYTLVLLDYKDNLRREALVRLLRSKRLLSV</sequence>
<dbReference type="Proteomes" id="UP001237156">
    <property type="component" value="Unassembled WGS sequence"/>
</dbReference>
<evidence type="ECO:0000256" key="1">
    <source>
        <dbReference type="SAM" id="MobiDB-lite"/>
    </source>
</evidence>